<comment type="caution">
    <text evidence="2">The sequence shown here is derived from an EMBL/GenBank/DDBJ whole genome shotgun (WGS) entry which is preliminary data.</text>
</comment>
<dbReference type="OrthoDB" id="10281236at2759"/>
<accession>A0A6A3HF00</accession>
<evidence type="ECO:0000256" key="1">
    <source>
        <dbReference type="SAM" id="SignalP"/>
    </source>
</evidence>
<organism evidence="2 3">
    <name type="scientific">Phytophthora rubi</name>
    <dbReference type="NCBI Taxonomy" id="129364"/>
    <lineage>
        <taxon>Eukaryota</taxon>
        <taxon>Sar</taxon>
        <taxon>Stramenopiles</taxon>
        <taxon>Oomycota</taxon>
        <taxon>Peronosporomycetes</taxon>
        <taxon>Peronosporales</taxon>
        <taxon>Peronosporaceae</taxon>
        <taxon>Phytophthora</taxon>
    </lineage>
</organism>
<dbReference type="Proteomes" id="UP000435112">
    <property type="component" value="Unassembled WGS sequence"/>
</dbReference>
<gene>
    <name evidence="2" type="ORF">PR002_g27854</name>
</gene>
<evidence type="ECO:0000313" key="2">
    <source>
        <dbReference type="EMBL" id="KAE8968121.1"/>
    </source>
</evidence>
<feature type="signal peptide" evidence="1">
    <location>
        <begin position="1"/>
        <end position="20"/>
    </location>
</feature>
<evidence type="ECO:0000313" key="3">
    <source>
        <dbReference type="Proteomes" id="UP000435112"/>
    </source>
</evidence>
<protein>
    <submittedName>
        <fullName evidence="2">Uncharacterized protein</fullName>
    </submittedName>
</protein>
<dbReference type="EMBL" id="QXFU01004569">
    <property type="protein sequence ID" value="KAE8968121.1"/>
    <property type="molecule type" value="Genomic_DNA"/>
</dbReference>
<feature type="chain" id="PRO_5025694669" evidence="1">
    <location>
        <begin position="21"/>
        <end position="102"/>
    </location>
</feature>
<dbReference type="PROSITE" id="PS51257">
    <property type="entry name" value="PROKAR_LIPOPROTEIN"/>
    <property type="match status" value="1"/>
</dbReference>
<reference evidence="2 3" key="1">
    <citation type="submission" date="2018-09" db="EMBL/GenBank/DDBJ databases">
        <title>Genomic investigation of the strawberry pathogen Phytophthora fragariae indicates pathogenicity is determined by transcriptional variation in three key races.</title>
        <authorList>
            <person name="Adams T.M."/>
            <person name="Armitage A.D."/>
            <person name="Sobczyk M.K."/>
            <person name="Bates H.J."/>
            <person name="Dunwell J.M."/>
            <person name="Nellist C.F."/>
            <person name="Harrison R.J."/>
        </authorList>
    </citation>
    <scope>NUCLEOTIDE SEQUENCE [LARGE SCALE GENOMIC DNA]</scope>
    <source>
        <strain evidence="2 3">SCRP324</strain>
    </source>
</reference>
<dbReference type="AlphaFoldDB" id="A0A6A3HF00"/>
<name>A0A6A3HF00_9STRA</name>
<sequence>MLRWSAVMVFRVARASLVMSCVLASCQVYSGSGTLPTGNPKYRDSVVTGCTRRGAGSVAMSGIASGFNAITRVLPSLSLSPEARANSPVMAKMNPTSRSERT</sequence>
<keyword evidence="1" id="KW-0732">Signal</keyword>
<proteinExistence type="predicted"/>